<evidence type="ECO:0000313" key="1">
    <source>
        <dbReference type="EMBL" id="GLQ72095.1"/>
    </source>
</evidence>
<dbReference type="AlphaFoldDB" id="A0AAV5NNT4"/>
<dbReference type="Proteomes" id="UP001156690">
    <property type="component" value="Unassembled WGS sequence"/>
</dbReference>
<proteinExistence type="predicted"/>
<protein>
    <recommendedName>
        <fullName evidence="3">TFIIB-type domain-containing protein</fullName>
    </recommendedName>
</protein>
<keyword evidence="2" id="KW-1185">Reference proteome</keyword>
<accession>A0AAV5NNT4</accession>
<sequence>MPLKFLSFTPVQYETKPVCSCPHCGSEDYLISENGKTLICEQCGKVSKEETPEEQNPETVH</sequence>
<reference evidence="2" key="1">
    <citation type="journal article" date="2019" name="Int. J. Syst. Evol. Microbiol.">
        <title>The Global Catalogue of Microorganisms (GCM) 10K type strain sequencing project: providing services to taxonomists for standard genome sequencing and annotation.</title>
        <authorList>
            <consortium name="The Broad Institute Genomics Platform"/>
            <consortium name="The Broad Institute Genome Sequencing Center for Infectious Disease"/>
            <person name="Wu L."/>
            <person name="Ma J."/>
        </authorList>
    </citation>
    <scope>NUCLEOTIDE SEQUENCE [LARGE SCALE GENOMIC DNA]</scope>
    <source>
        <strain evidence="2">NBRC 15640</strain>
    </source>
</reference>
<name>A0AAV5NNT4_9VIBR</name>
<gene>
    <name evidence="1" type="ORF">GCM10007932_14550</name>
</gene>
<dbReference type="EMBL" id="BSNX01000012">
    <property type="protein sequence ID" value="GLQ72095.1"/>
    <property type="molecule type" value="Genomic_DNA"/>
</dbReference>
<evidence type="ECO:0000313" key="2">
    <source>
        <dbReference type="Proteomes" id="UP001156690"/>
    </source>
</evidence>
<evidence type="ECO:0008006" key="3">
    <source>
        <dbReference type="Google" id="ProtNLM"/>
    </source>
</evidence>
<dbReference type="SUPFAM" id="SSF57783">
    <property type="entry name" value="Zinc beta-ribbon"/>
    <property type="match status" value="1"/>
</dbReference>
<organism evidence="1 2">
    <name type="scientific">Vibrio penaeicida</name>
    <dbReference type="NCBI Taxonomy" id="104609"/>
    <lineage>
        <taxon>Bacteria</taxon>
        <taxon>Pseudomonadati</taxon>
        <taxon>Pseudomonadota</taxon>
        <taxon>Gammaproteobacteria</taxon>
        <taxon>Vibrionales</taxon>
        <taxon>Vibrionaceae</taxon>
        <taxon>Vibrio</taxon>
    </lineage>
</organism>
<comment type="caution">
    <text evidence="1">The sequence shown here is derived from an EMBL/GenBank/DDBJ whole genome shotgun (WGS) entry which is preliminary data.</text>
</comment>